<dbReference type="EMBL" id="JBJJXI010000170">
    <property type="protein sequence ID" value="KAL3384512.1"/>
    <property type="molecule type" value="Genomic_DNA"/>
</dbReference>
<proteinExistence type="predicted"/>
<evidence type="ECO:0000313" key="1">
    <source>
        <dbReference type="EMBL" id="KAL3384512.1"/>
    </source>
</evidence>
<name>A0ABD2VVB7_9HYME</name>
<dbReference type="AlphaFoldDB" id="A0ABD2VVB7"/>
<organism evidence="1 2">
    <name type="scientific">Trichogramma kaykai</name>
    <dbReference type="NCBI Taxonomy" id="54128"/>
    <lineage>
        <taxon>Eukaryota</taxon>
        <taxon>Metazoa</taxon>
        <taxon>Ecdysozoa</taxon>
        <taxon>Arthropoda</taxon>
        <taxon>Hexapoda</taxon>
        <taxon>Insecta</taxon>
        <taxon>Pterygota</taxon>
        <taxon>Neoptera</taxon>
        <taxon>Endopterygota</taxon>
        <taxon>Hymenoptera</taxon>
        <taxon>Apocrita</taxon>
        <taxon>Proctotrupomorpha</taxon>
        <taxon>Chalcidoidea</taxon>
        <taxon>Trichogrammatidae</taxon>
        <taxon>Trichogramma</taxon>
    </lineage>
</organism>
<evidence type="ECO:0008006" key="3">
    <source>
        <dbReference type="Google" id="ProtNLM"/>
    </source>
</evidence>
<keyword evidence="2" id="KW-1185">Reference proteome</keyword>
<sequence>MSSDNRHARYLLGVLETYNLRLASVLPTHHVMYADGSSHESCLDLVIASDPNLILDYQISEAPFAAGHHFIKLSYQITMPRMAPVTREMRKISRIDNDNFNTLLADLLSAEFNRSSQISGSSLQLSLPRISEGCLNNFASAITRSLNVALDTMAPLTRVVFKERSKPWVTQDTQPYACKGSCVQSL</sequence>
<gene>
    <name evidence="1" type="ORF">TKK_019613</name>
</gene>
<accession>A0ABD2VVB7</accession>
<dbReference type="Proteomes" id="UP001627154">
    <property type="component" value="Unassembled WGS sequence"/>
</dbReference>
<reference evidence="1 2" key="1">
    <citation type="journal article" date="2024" name="bioRxiv">
        <title>A reference genome for Trichogramma kaykai: A tiny desert-dwelling parasitoid wasp with competing sex-ratio distorters.</title>
        <authorList>
            <person name="Culotta J."/>
            <person name="Lindsey A.R."/>
        </authorList>
    </citation>
    <scope>NUCLEOTIDE SEQUENCE [LARGE SCALE GENOMIC DNA]</scope>
    <source>
        <strain evidence="1 2">KSX58</strain>
    </source>
</reference>
<protein>
    <recommendedName>
        <fullName evidence="3">Endonuclease/exonuclease/phosphatase domain-containing protein</fullName>
    </recommendedName>
</protein>
<comment type="caution">
    <text evidence="1">The sequence shown here is derived from an EMBL/GenBank/DDBJ whole genome shotgun (WGS) entry which is preliminary data.</text>
</comment>
<evidence type="ECO:0000313" key="2">
    <source>
        <dbReference type="Proteomes" id="UP001627154"/>
    </source>
</evidence>